<comment type="caution">
    <text evidence="2">The sequence shown here is derived from an EMBL/GenBank/DDBJ whole genome shotgun (WGS) entry which is preliminary data.</text>
</comment>
<proteinExistence type="predicted"/>
<feature type="domain" description="VOC" evidence="1">
    <location>
        <begin position="1"/>
        <end position="122"/>
    </location>
</feature>
<dbReference type="EMBL" id="JAADZA010000055">
    <property type="protein sequence ID" value="NEV14846.1"/>
    <property type="molecule type" value="Genomic_DNA"/>
</dbReference>
<dbReference type="Proteomes" id="UP000471190">
    <property type="component" value="Unassembled WGS sequence"/>
</dbReference>
<organism evidence="2 3">
    <name type="scientific">Rhizobium tropici</name>
    <dbReference type="NCBI Taxonomy" id="398"/>
    <lineage>
        <taxon>Bacteria</taxon>
        <taxon>Pseudomonadati</taxon>
        <taxon>Pseudomonadota</taxon>
        <taxon>Alphaproteobacteria</taxon>
        <taxon>Hyphomicrobiales</taxon>
        <taxon>Rhizobiaceae</taxon>
        <taxon>Rhizobium/Agrobacterium group</taxon>
        <taxon>Rhizobium</taxon>
    </lineage>
</organism>
<dbReference type="RefSeq" id="WP_015339071.1">
    <property type="nucleotide sequence ID" value="NZ_JAADZA010000055.1"/>
</dbReference>
<sequence>MKLRLELFVADVTASIEFYRGALNFQVVGETSEQYTMLSNGEAIISVNKREALGPDHPLRAVNGERPGLGVEIVLSVGDVESFYDAARTCGHTVSELALQPWGLRDFRIVDPDGYYIRVTSSELTPESWTTNIGGFACRNTARRSSRVLWRFMAAARAACRR</sequence>
<dbReference type="PROSITE" id="PS51819">
    <property type="entry name" value="VOC"/>
    <property type="match status" value="1"/>
</dbReference>
<evidence type="ECO:0000259" key="1">
    <source>
        <dbReference type="PROSITE" id="PS51819"/>
    </source>
</evidence>
<dbReference type="Gene3D" id="3.10.180.10">
    <property type="entry name" value="2,3-Dihydroxybiphenyl 1,2-Dioxygenase, domain 1"/>
    <property type="match status" value="1"/>
</dbReference>
<dbReference type="AlphaFoldDB" id="A0A6P1CER4"/>
<evidence type="ECO:0000313" key="3">
    <source>
        <dbReference type="Proteomes" id="UP000471190"/>
    </source>
</evidence>
<accession>A0A6P1CER4</accession>
<dbReference type="SUPFAM" id="SSF54593">
    <property type="entry name" value="Glyoxalase/Bleomycin resistance protein/Dihydroxybiphenyl dioxygenase"/>
    <property type="match status" value="1"/>
</dbReference>
<gene>
    <name evidence="2" type="ORF">GXW80_28110</name>
</gene>
<dbReference type="InterPro" id="IPR004360">
    <property type="entry name" value="Glyas_Fos-R_dOase_dom"/>
</dbReference>
<dbReference type="InterPro" id="IPR037523">
    <property type="entry name" value="VOC_core"/>
</dbReference>
<reference evidence="2 3" key="1">
    <citation type="submission" date="2020-02" db="EMBL/GenBank/DDBJ databases">
        <title>Draft genome sequence of Rhizobium tropici.</title>
        <authorList>
            <person name="Khayi S."/>
            <person name="Jemo M."/>
        </authorList>
    </citation>
    <scope>NUCLEOTIDE SEQUENCE [LARGE SCALE GENOMIC DNA]</scope>
    <source>
        <strain evidence="2 3">A12</strain>
    </source>
</reference>
<dbReference type="InterPro" id="IPR029068">
    <property type="entry name" value="Glyas_Bleomycin-R_OHBP_Dase"/>
</dbReference>
<dbReference type="Pfam" id="PF00903">
    <property type="entry name" value="Glyoxalase"/>
    <property type="match status" value="1"/>
</dbReference>
<evidence type="ECO:0000313" key="2">
    <source>
        <dbReference type="EMBL" id="NEV14846.1"/>
    </source>
</evidence>
<name>A0A6P1CER4_RHITR</name>
<protein>
    <submittedName>
        <fullName evidence="2">Glyoxalase</fullName>
    </submittedName>
</protein>